<proteinExistence type="predicted"/>
<dbReference type="Pfam" id="PF00899">
    <property type="entry name" value="ThiF"/>
    <property type="match status" value="1"/>
</dbReference>
<dbReference type="InterPro" id="IPR000594">
    <property type="entry name" value="ThiF_NAD_FAD-bd"/>
</dbReference>
<dbReference type="SUPFAM" id="SSF52821">
    <property type="entry name" value="Rhodanese/Cell cycle control phosphatase"/>
    <property type="match status" value="1"/>
</dbReference>
<dbReference type="SUPFAM" id="SSF69572">
    <property type="entry name" value="Activating enzymes of the ubiquitin-like proteins"/>
    <property type="match status" value="1"/>
</dbReference>
<name>A0ABW0GTN0_9HYPH</name>
<gene>
    <name evidence="2" type="ORF">ACFPLB_03270</name>
</gene>
<keyword evidence="3" id="KW-1185">Reference proteome</keyword>
<dbReference type="PANTHER" id="PTHR10953:SF102">
    <property type="entry name" value="ADENYLYLTRANSFERASE AND SULFURTRANSFERASE MOCS3"/>
    <property type="match status" value="1"/>
</dbReference>
<evidence type="ECO:0000313" key="3">
    <source>
        <dbReference type="Proteomes" id="UP001596016"/>
    </source>
</evidence>
<dbReference type="Gene3D" id="3.40.50.720">
    <property type="entry name" value="NAD(P)-binding Rossmann-like Domain"/>
    <property type="match status" value="1"/>
</dbReference>
<dbReference type="PANTHER" id="PTHR10953">
    <property type="entry name" value="UBIQUITIN-ACTIVATING ENZYME E1"/>
    <property type="match status" value="1"/>
</dbReference>
<evidence type="ECO:0000313" key="2">
    <source>
        <dbReference type="EMBL" id="MFC5384980.1"/>
    </source>
</evidence>
<dbReference type="InterPro" id="IPR036873">
    <property type="entry name" value="Rhodanese-like_dom_sf"/>
</dbReference>
<sequence length="318" mass="33857">MNRYARQTILPEIGLDGQKKLQTAHVLVVGAGALGVPVLQYLTGAGVGHITVVDPDVIEISNLHRQPLYRENQTGQHKAIAAQQAMQKLNSTIEIVPILEWLTPANAPALVAKADLVLDCADSHAVSYTLSDICLAARTPLISASALGLEGYVGGYCGGAPSLRAIFPDPTDASATCATAGVLGPIVGTLGCIQSRMALSHLLGMTPSPLGQLIRMDAAMRFSQFRFDTAPEIPGPHFIAIEDLRPDDMVVDLRTSNEAPRPATPDALRMPDYGTIGPLPDANKRAVIACRSGLRAWRAANCLSKRWQGEVALLALYQ</sequence>
<dbReference type="EMBL" id="JBHSLL010000012">
    <property type="protein sequence ID" value="MFC5384980.1"/>
    <property type="molecule type" value="Genomic_DNA"/>
</dbReference>
<accession>A0ABW0GTN0</accession>
<dbReference type="CDD" id="cd00757">
    <property type="entry name" value="ThiF_MoeB_HesA_family"/>
    <property type="match status" value="1"/>
</dbReference>
<comment type="caution">
    <text evidence="2">The sequence shown here is derived from an EMBL/GenBank/DDBJ whole genome shotgun (WGS) entry which is preliminary data.</text>
</comment>
<dbReference type="InterPro" id="IPR035985">
    <property type="entry name" value="Ubiquitin-activating_enz"/>
</dbReference>
<dbReference type="RefSeq" id="WP_378227839.1">
    <property type="nucleotide sequence ID" value="NZ_JBHSLL010000012.1"/>
</dbReference>
<dbReference type="InterPro" id="IPR045886">
    <property type="entry name" value="ThiF/MoeB/HesA"/>
</dbReference>
<evidence type="ECO:0000259" key="1">
    <source>
        <dbReference type="Pfam" id="PF00899"/>
    </source>
</evidence>
<dbReference type="Proteomes" id="UP001596016">
    <property type="component" value="Unassembled WGS sequence"/>
</dbReference>
<keyword evidence="2" id="KW-0808">Transferase</keyword>
<dbReference type="GO" id="GO:0016779">
    <property type="term" value="F:nucleotidyltransferase activity"/>
    <property type="evidence" value="ECO:0007669"/>
    <property type="project" value="UniProtKB-KW"/>
</dbReference>
<feature type="domain" description="THIF-type NAD/FAD binding fold" evidence="1">
    <location>
        <begin position="4"/>
        <end position="225"/>
    </location>
</feature>
<protein>
    <submittedName>
        <fullName evidence="2">ThiF family adenylyltransferase</fullName>
    </submittedName>
</protein>
<organism evidence="2 3">
    <name type="scientific">Aquamicrobium segne</name>
    <dbReference type="NCBI Taxonomy" id="469547"/>
    <lineage>
        <taxon>Bacteria</taxon>
        <taxon>Pseudomonadati</taxon>
        <taxon>Pseudomonadota</taxon>
        <taxon>Alphaproteobacteria</taxon>
        <taxon>Hyphomicrobiales</taxon>
        <taxon>Phyllobacteriaceae</taxon>
        <taxon>Aquamicrobium</taxon>
    </lineage>
</organism>
<reference evidence="3" key="1">
    <citation type="journal article" date="2019" name="Int. J. Syst. Evol. Microbiol.">
        <title>The Global Catalogue of Microorganisms (GCM) 10K type strain sequencing project: providing services to taxonomists for standard genome sequencing and annotation.</title>
        <authorList>
            <consortium name="The Broad Institute Genomics Platform"/>
            <consortium name="The Broad Institute Genome Sequencing Center for Infectious Disease"/>
            <person name="Wu L."/>
            <person name="Ma J."/>
        </authorList>
    </citation>
    <scope>NUCLEOTIDE SEQUENCE [LARGE SCALE GENOMIC DNA]</scope>
    <source>
        <strain evidence="3">CGMCC 4.1415</strain>
    </source>
</reference>
<keyword evidence="2" id="KW-0548">Nucleotidyltransferase</keyword>